<proteinExistence type="predicted"/>
<dbReference type="Gene3D" id="3.30.70.60">
    <property type="match status" value="1"/>
</dbReference>
<gene>
    <name evidence="1" type="ORF">A3D47_00375</name>
</gene>
<protein>
    <recommendedName>
        <fullName evidence="3">Pilus assembly protein PilO</fullName>
    </recommendedName>
</protein>
<sequence>MKRSNYRLISILASILLLIGDISIFTNLVRPIYDEIQVLRDKKESGQKLLVDQRAAVDSVNKLLSDYESFTQIQENISQILPNKEGVPGVVNQLQGLATVNNLKVASLGLQYPPLKSSTDETLIKPLGTLRVTIGLAGDYKDLKPYLEDLETNIRLIDVYSISVANGAIPGATSLLYSIVLDTYYQ</sequence>
<evidence type="ECO:0000313" key="1">
    <source>
        <dbReference type="EMBL" id="OGY57112.1"/>
    </source>
</evidence>
<accession>A0A1G1YXN1</accession>
<organism evidence="1 2">
    <name type="scientific">Candidatus Colwellbacteria bacterium RIFCSPHIGHO2_02_FULL_43_15</name>
    <dbReference type="NCBI Taxonomy" id="1797686"/>
    <lineage>
        <taxon>Bacteria</taxon>
        <taxon>Candidatus Colwelliibacteriota</taxon>
    </lineage>
</organism>
<dbReference type="GO" id="GO:0043107">
    <property type="term" value="P:type IV pilus-dependent motility"/>
    <property type="evidence" value="ECO:0007669"/>
    <property type="project" value="InterPro"/>
</dbReference>
<dbReference type="Pfam" id="PF04350">
    <property type="entry name" value="PilO"/>
    <property type="match status" value="1"/>
</dbReference>
<reference evidence="1 2" key="1">
    <citation type="journal article" date="2016" name="Nat. Commun.">
        <title>Thousands of microbial genomes shed light on interconnected biogeochemical processes in an aquifer system.</title>
        <authorList>
            <person name="Anantharaman K."/>
            <person name="Brown C.T."/>
            <person name="Hug L.A."/>
            <person name="Sharon I."/>
            <person name="Castelle C.J."/>
            <person name="Probst A.J."/>
            <person name="Thomas B.C."/>
            <person name="Singh A."/>
            <person name="Wilkins M.J."/>
            <person name="Karaoz U."/>
            <person name="Brodie E.L."/>
            <person name="Williams K.H."/>
            <person name="Hubbard S.S."/>
            <person name="Banfield J.F."/>
        </authorList>
    </citation>
    <scope>NUCLEOTIDE SEQUENCE [LARGE SCALE GENOMIC DNA]</scope>
</reference>
<evidence type="ECO:0008006" key="3">
    <source>
        <dbReference type="Google" id="ProtNLM"/>
    </source>
</evidence>
<evidence type="ECO:0000313" key="2">
    <source>
        <dbReference type="Proteomes" id="UP000178651"/>
    </source>
</evidence>
<dbReference type="InterPro" id="IPR014717">
    <property type="entry name" value="Transl_elong_EF1B/ribsomal_bS6"/>
</dbReference>
<dbReference type="Proteomes" id="UP000178651">
    <property type="component" value="Unassembled WGS sequence"/>
</dbReference>
<dbReference type="GO" id="GO:0043683">
    <property type="term" value="P:type IV pilus assembly"/>
    <property type="evidence" value="ECO:0007669"/>
    <property type="project" value="InterPro"/>
</dbReference>
<dbReference type="EMBL" id="MHIU01000046">
    <property type="protein sequence ID" value="OGY57112.1"/>
    <property type="molecule type" value="Genomic_DNA"/>
</dbReference>
<dbReference type="InterPro" id="IPR007445">
    <property type="entry name" value="PilO"/>
</dbReference>
<comment type="caution">
    <text evidence="1">The sequence shown here is derived from an EMBL/GenBank/DDBJ whole genome shotgun (WGS) entry which is preliminary data.</text>
</comment>
<dbReference type="AlphaFoldDB" id="A0A1G1YXN1"/>
<name>A0A1G1YXN1_9BACT</name>